<keyword evidence="5" id="KW-0238">DNA-binding</keyword>
<feature type="domain" description="Probable transposase IS891/IS1136/IS1341" evidence="7">
    <location>
        <begin position="170"/>
        <end position="280"/>
    </location>
</feature>
<accession>A0ABU4W6S4</accession>
<name>A0ABU4W6S4_9FUSO</name>
<dbReference type="EMBL" id="JAVIKH010000002">
    <property type="protein sequence ID" value="MDX8335231.1"/>
    <property type="molecule type" value="Genomic_DNA"/>
</dbReference>
<dbReference type="PROSITE" id="PS51257">
    <property type="entry name" value="PROKAR_LIPOPROTEIN"/>
    <property type="match status" value="1"/>
</dbReference>
<keyword evidence="10" id="KW-0540">Nuclease</keyword>
<evidence type="ECO:0000259" key="9">
    <source>
        <dbReference type="Pfam" id="PF12323"/>
    </source>
</evidence>
<keyword evidence="10" id="KW-0378">Hydrolase</keyword>
<comment type="similarity">
    <text evidence="1">In the C-terminal section; belongs to the transposase 35 family.</text>
</comment>
<keyword evidence="10" id="KW-0255">Endonuclease</keyword>
<dbReference type="RefSeq" id="WP_320312644.1">
    <property type="nucleotide sequence ID" value="NZ_JAVIKH010000002.1"/>
</dbReference>
<evidence type="ECO:0000256" key="1">
    <source>
        <dbReference type="ARBA" id="ARBA00008761"/>
    </source>
</evidence>
<evidence type="ECO:0000256" key="3">
    <source>
        <dbReference type="ARBA" id="ARBA00022723"/>
    </source>
</evidence>
<organism evidence="10 11">
    <name type="scientific">Candidatus Cetobacterium colombiensis</name>
    <dbReference type="NCBI Taxonomy" id="3073100"/>
    <lineage>
        <taxon>Bacteria</taxon>
        <taxon>Fusobacteriati</taxon>
        <taxon>Fusobacteriota</taxon>
        <taxon>Fusobacteriia</taxon>
        <taxon>Fusobacteriales</taxon>
        <taxon>Fusobacteriaceae</taxon>
        <taxon>Cetobacterium</taxon>
    </lineage>
</organism>
<keyword evidence="3" id="KW-0479">Metal-binding</keyword>
<dbReference type="NCBIfam" id="NF040570">
    <property type="entry name" value="guided_TnpB"/>
    <property type="match status" value="1"/>
</dbReference>
<evidence type="ECO:0000256" key="6">
    <source>
        <dbReference type="ARBA" id="ARBA00023172"/>
    </source>
</evidence>
<protein>
    <submittedName>
        <fullName evidence="10">RNA-guided endonuclease TnpB family protein</fullName>
    </submittedName>
</protein>
<dbReference type="Proteomes" id="UP001279681">
    <property type="component" value="Unassembled WGS sequence"/>
</dbReference>
<dbReference type="InterPro" id="IPR001959">
    <property type="entry name" value="Transposase"/>
</dbReference>
<proteinExistence type="inferred from homology"/>
<gene>
    <name evidence="10" type="ORF">RFV38_01780</name>
</gene>
<keyword evidence="6" id="KW-0233">DNA recombination</keyword>
<comment type="caution">
    <text evidence="10">The sequence shown here is derived from an EMBL/GenBank/DDBJ whole genome shotgun (WGS) entry which is preliminary data.</text>
</comment>
<evidence type="ECO:0000313" key="10">
    <source>
        <dbReference type="EMBL" id="MDX8335231.1"/>
    </source>
</evidence>
<evidence type="ECO:0000256" key="2">
    <source>
        <dbReference type="ARBA" id="ARBA00022578"/>
    </source>
</evidence>
<keyword evidence="2" id="KW-0815">Transposition</keyword>
<evidence type="ECO:0000256" key="5">
    <source>
        <dbReference type="ARBA" id="ARBA00023125"/>
    </source>
</evidence>
<feature type="domain" description="Transposase putative helix-turn-helix" evidence="9">
    <location>
        <begin position="4"/>
        <end position="49"/>
    </location>
</feature>
<evidence type="ECO:0000256" key="4">
    <source>
        <dbReference type="ARBA" id="ARBA00022833"/>
    </source>
</evidence>
<reference evidence="11" key="1">
    <citation type="submission" date="2023-07" db="EMBL/GenBank/DDBJ databases">
        <authorList>
            <person name="Colorado M.A."/>
            <person name="Villamil L.M."/>
            <person name="Melo J.F."/>
            <person name="Rodriguez J.A."/>
            <person name="Ruiz R.Y."/>
        </authorList>
    </citation>
    <scope>NUCLEOTIDE SEQUENCE [LARGE SCALE GENOMIC DNA]</scope>
    <source>
        <strain evidence="11">C33</strain>
    </source>
</reference>
<evidence type="ECO:0000259" key="7">
    <source>
        <dbReference type="Pfam" id="PF01385"/>
    </source>
</evidence>
<dbReference type="Pfam" id="PF12323">
    <property type="entry name" value="HTH_OrfB_IS605"/>
    <property type="match status" value="1"/>
</dbReference>
<dbReference type="InterPro" id="IPR021027">
    <property type="entry name" value="Transposase_put_HTH"/>
</dbReference>
<evidence type="ECO:0000259" key="8">
    <source>
        <dbReference type="Pfam" id="PF07282"/>
    </source>
</evidence>
<dbReference type="GO" id="GO:0004519">
    <property type="term" value="F:endonuclease activity"/>
    <property type="evidence" value="ECO:0007669"/>
    <property type="project" value="UniProtKB-KW"/>
</dbReference>
<sequence length="371" mass="42931">MKTYNLAFKYRIYPNEIQVNTINATFGCVRLVYNRFLAQRKELYETEKKSVTYNTQAKELPLLKNELPFLKEVDSIALQQALKNLETAYKNFFQKRTSFPKFKSKRSNRKSYNTVSTSNNIRVEGSYLKLPKLGLVRIKLHRQIPQNYVIKSATISQEPNGAYYVSLLTEFEKDIKEAPSDNNIVGLDFSMSELFVSSENQRADYPRFFRKLETKLAKAQRELSRKIKFSQNWNKAKLKVAKIHQTIKNSRKDFLHKLSNELVTKYNAIIIEDLNMKGMSGALNFGKSVSDNGWGMFATMLQYKSMFLGKQVIKIDKWFPSSKTCSFCGAIKTELSLSTRVYKCDECNSEIDRDLNASINIREVGRSLLAY</sequence>
<dbReference type="NCBIfam" id="TIGR01766">
    <property type="entry name" value="IS200/IS605 family accessory protein TnpB-like domain"/>
    <property type="match status" value="1"/>
</dbReference>
<keyword evidence="4" id="KW-0862">Zinc</keyword>
<evidence type="ECO:0000313" key="11">
    <source>
        <dbReference type="Proteomes" id="UP001279681"/>
    </source>
</evidence>
<dbReference type="Pfam" id="PF07282">
    <property type="entry name" value="Cas12f1-like_TNB"/>
    <property type="match status" value="1"/>
</dbReference>
<dbReference type="Pfam" id="PF01385">
    <property type="entry name" value="OrfB_IS605"/>
    <property type="match status" value="1"/>
</dbReference>
<dbReference type="InterPro" id="IPR010095">
    <property type="entry name" value="Cas12f1-like_TNB"/>
</dbReference>
<feature type="domain" description="Cas12f1-like TNB" evidence="8">
    <location>
        <begin position="294"/>
        <end position="361"/>
    </location>
</feature>
<keyword evidence="11" id="KW-1185">Reference proteome</keyword>